<feature type="non-terminal residue" evidence="1">
    <location>
        <position position="46"/>
    </location>
</feature>
<comment type="caution">
    <text evidence="1">The sequence shown here is derived from an EMBL/GenBank/DDBJ whole genome shotgun (WGS) entry which is preliminary data.</text>
</comment>
<reference evidence="1" key="1">
    <citation type="submission" date="2020-07" db="EMBL/GenBank/DDBJ databases">
        <authorList>
            <person name="Nazaruddin N."/>
        </authorList>
    </citation>
    <scope>NUCLEOTIDE SEQUENCE</scope>
</reference>
<organism evidence="1 2">
    <name type="scientific">Heterotrigona itama</name>
    <dbReference type="NCBI Taxonomy" id="395501"/>
    <lineage>
        <taxon>Eukaryota</taxon>
        <taxon>Metazoa</taxon>
        <taxon>Ecdysozoa</taxon>
        <taxon>Arthropoda</taxon>
        <taxon>Hexapoda</taxon>
        <taxon>Insecta</taxon>
        <taxon>Pterygota</taxon>
        <taxon>Neoptera</taxon>
        <taxon>Endopterygota</taxon>
        <taxon>Hymenoptera</taxon>
        <taxon>Apocrita</taxon>
        <taxon>Aculeata</taxon>
        <taxon>Apoidea</taxon>
        <taxon>Anthophila</taxon>
        <taxon>Apidae</taxon>
        <taxon>Heterotrigona</taxon>
    </lineage>
</organism>
<proteinExistence type="predicted"/>
<protein>
    <submittedName>
        <fullName evidence="1">Uncharacterized protein</fullName>
    </submittedName>
</protein>
<dbReference type="AlphaFoldDB" id="A0A6V7H909"/>
<name>A0A6V7H909_9HYME</name>
<sequence length="46" mass="5387">IRDNYQKILLSTLSSAKDWTTYVDKMLRISKNIRILILPILILIQA</sequence>
<gene>
    <name evidence="1" type="ORF">MHI_LOCUS658892</name>
</gene>
<dbReference type="Proteomes" id="UP000752696">
    <property type="component" value="Unassembled WGS sequence"/>
</dbReference>
<feature type="non-terminal residue" evidence="1">
    <location>
        <position position="1"/>
    </location>
</feature>
<evidence type="ECO:0000313" key="1">
    <source>
        <dbReference type="EMBL" id="CAD1476644.1"/>
    </source>
</evidence>
<evidence type="ECO:0000313" key="2">
    <source>
        <dbReference type="Proteomes" id="UP000752696"/>
    </source>
</evidence>
<keyword evidence="2" id="KW-1185">Reference proteome</keyword>
<accession>A0A6V7H909</accession>
<dbReference type="EMBL" id="CAJDYZ010009489">
    <property type="protein sequence ID" value="CAD1476644.1"/>
    <property type="molecule type" value="Genomic_DNA"/>
</dbReference>